<evidence type="ECO:0000313" key="1">
    <source>
        <dbReference type="EMBL" id="KAK8388481.1"/>
    </source>
</evidence>
<sequence>MGGSLCPCSAPRLCCALASVISGGEDRECLRWVKEKGGGRSLISEVEWTDPSAGGPGARARRPPVSVQGGALLCRGLKEPLLLLPDLAGGNHGTTAATTTTSALKKK</sequence>
<name>A0AAW0TMI7_SCYPA</name>
<organism evidence="1 2">
    <name type="scientific">Scylla paramamosain</name>
    <name type="common">Mud crab</name>
    <dbReference type="NCBI Taxonomy" id="85552"/>
    <lineage>
        <taxon>Eukaryota</taxon>
        <taxon>Metazoa</taxon>
        <taxon>Ecdysozoa</taxon>
        <taxon>Arthropoda</taxon>
        <taxon>Crustacea</taxon>
        <taxon>Multicrustacea</taxon>
        <taxon>Malacostraca</taxon>
        <taxon>Eumalacostraca</taxon>
        <taxon>Eucarida</taxon>
        <taxon>Decapoda</taxon>
        <taxon>Pleocyemata</taxon>
        <taxon>Brachyura</taxon>
        <taxon>Eubrachyura</taxon>
        <taxon>Portunoidea</taxon>
        <taxon>Portunidae</taxon>
        <taxon>Portuninae</taxon>
        <taxon>Scylla</taxon>
    </lineage>
</organism>
<accession>A0AAW0TMI7</accession>
<comment type="caution">
    <text evidence="1">The sequence shown here is derived from an EMBL/GenBank/DDBJ whole genome shotgun (WGS) entry which is preliminary data.</text>
</comment>
<proteinExistence type="predicted"/>
<protein>
    <submittedName>
        <fullName evidence="1">Uncharacterized protein</fullName>
    </submittedName>
</protein>
<keyword evidence="2" id="KW-1185">Reference proteome</keyword>
<dbReference type="Proteomes" id="UP001487740">
    <property type="component" value="Unassembled WGS sequence"/>
</dbReference>
<gene>
    <name evidence="1" type="ORF">O3P69_020461</name>
</gene>
<dbReference type="AlphaFoldDB" id="A0AAW0TMI7"/>
<dbReference type="EMBL" id="JARAKH010000028">
    <property type="protein sequence ID" value="KAK8388481.1"/>
    <property type="molecule type" value="Genomic_DNA"/>
</dbReference>
<reference evidence="1 2" key="1">
    <citation type="submission" date="2023-03" db="EMBL/GenBank/DDBJ databases">
        <title>High-quality genome of Scylla paramamosain provides insights in environmental adaptation.</title>
        <authorList>
            <person name="Zhang L."/>
        </authorList>
    </citation>
    <scope>NUCLEOTIDE SEQUENCE [LARGE SCALE GENOMIC DNA]</scope>
    <source>
        <strain evidence="1">LZ_2023a</strain>
        <tissue evidence="1">Muscle</tissue>
    </source>
</reference>
<evidence type="ECO:0000313" key="2">
    <source>
        <dbReference type="Proteomes" id="UP001487740"/>
    </source>
</evidence>